<protein>
    <recommendedName>
        <fullName evidence="3">TonB C-terminal domain-containing protein</fullName>
    </recommendedName>
</protein>
<dbReference type="AlphaFoldDB" id="A0ABD5B5K0"/>
<dbReference type="EMBL" id="JAUCQJ010000002">
    <property type="protein sequence ID" value="MDQ8748333.1"/>
    <property type="molecule type" value="Genomic_DNA"/>
</dbReference>
<name>A0ABD5B5K0_ELIMR</name>
<sequence>MKNLTSVFIIFIFSFCHGQKKIINDSPAVSNCYMPNGEKCSDDKQKDKEKNIDVNDSRIYDTVDRAADYVSGIGEFRDLFISNFNNSSVKRKGVMKAMVSFIVEKDGSISDVIASGPEYDFNRETERTIKSIKGKWIPAKISNVSVRSRFRFPITVTINK</sequence>
<evidence type="ECO:0000313" key="2">
    <source>
        <dbReference type="Proteomes" id="UP001239265"/>
    </source>
</evidence>
<organism evidence="1 2">
    <name type="scientific">Elizabethkingia miricola</name>
    <name type="common">Chryseobacterium miricola</name>
    <dbReference type="NCBI Taxonomy" id="172045"/>
    <lineage>
        <taxon>Bacteria</taxon>
        <taxon>Pseudomonadati</taxon>
        <taxon>Bacteroidota</taxon>
        <taxon>Flavobacteriia</taxon>
        <taxon>Flavobacteriales</taxon>
        <taxon>Weeksellaceae</taxon>
        <taxon>Elizabethkingia</taxon>
    </lineage>
</organism>
<reference evidence="1 2" key="1">
    <citation type="submission" date="2023-06" db="EMBL/GenBank/DDBJ databases">
        <title>Nosocomial Elizabethkingia miricola genome.</title>
        <authorList>
            <person name="Morgado S."/>
            <person name="Fonseca E."/>
            <person name="Freitas F."/>
            <person name="Vicente A.C."/>
        </authorList>
    </citation>
    <scope>NUCLEOTIDE SEQUENCE [LARGE SCALE GENOMIC DNA]</scope>
    <source>
        <strain evidence="1 2">EM15</strain>
    </source>
</reference>
<dbReference type="Gene3D" id="3.30.1150.10">
    <property type="match status" value="1"/>
</dbReference>
<proteinExistence type="predicted"/>
<evidence type="ECO:0008006" key="3">
    <source>
        <dbReference type="Google" id="ProtNLM"/>
    </source>
</evidence>
<dbReference type="SUPFAM" id="SSF74653">
    <property type="entry name" value="TolA/TonB C-terminal domain"/>
    <property type="match status" value="1"/>
</dbReference>
<gene>
    <name evidence="1" type="ORF">QT385_06770</name>
</gene>
<evidence type="ECO:0000313" key="1">
    <source>
        <dbReference type="EMBL" id="MDQ8748333.1"/>
    </source>
</evidence>
<accession>A0ABD5B5K0</accession>
<comment type="caution">
    <text evidence="1">The sequence shown here is derived from an EMBL/GenBank/DDBJ whole genome shotgun (WGS) entry which is preliminary data.</text>
</comment>
<dbReference type="RefSeq" id="WP_143350637.1">
    <property type="nucleotide sequence ID" value="NZ_CP040516.1"/>
</dbReference>
<dbReference type="Proteomes" id="UP001239265">
    <property type="component" value="Unassembled WGS sequence"/>
</dbReference>